<dbReference type="HOGENOM" id="CLU_010119_6_3_1"/>
<dbReference type="RefSeq" id="XP_007736224.1">
    <property type="nucleotide sequence ID" value="XM_007738034.1"/>
</dbReference>
<dbReference type="Pfam" id="PF14226">
    <property type="entry name" value="DIOX_N"/>
    <property type="match status" value="1"/>
</dbReference>
<dbReference type="InterPro" id="IPR026992">
    <property type="entry name" value="DIOX_N"/>
</dbReference>
<dbReference type="InterPro" id="IPR044861">
    <property type="entry name" value="IPNS-like_FE2OG_OXY"/>
</dbReference>
<evidence type="ECO:0000256" key="3">
    <source>
        <dbReference type="SAM" id="MobiDB-lite"/>
    </source>
</evidence>
<dbReference type="AlphaFoldDB" id="W9XQN7"/>
<dbReference type="GO" id="GO:0016491">
    <property type="term" value="F:oxidoreductase activity"/>
    <property type="evidence" value="ECO:0007669"/>
    <property type="project" value="UniProtKB-KW"/>
</dbReference>
<dbReference type="OrthoDB" id="288590at2759"/>
<feature type="domain" description="Fe2OG dioxygenase" evidence="4">
    <location>
        <begin position="282"/>
        <end position="403"/>
    </location>
</feature>
<evidence type="ECO:0000256" key="2">
    <source>
        <dbReference type="RuleBase" id="RU003682"/>
    </source>
</evidence>
<keyword evidence="2" id="KW-0408">Iron</keyword>
<keyword evidence="2" id="KW-0560">Oxidoreductase</keyword>
<comment type="caution">
    <text evidence="5">The sequence shown here is derived from an EMBL/GenBank/DDBJ whole genome shotgun (WGS) entry which is preliminary data.</text>
</comment>
<organism evidence="5 6">
    <name type="scientific">Capronia epimyces CBS 606.96</name>
    <dbReference type="NCBI Taxonomy" id="1182542"/>
    <lineage>
        <taxon>Eukaryota</taxon>
        <taxon>Fungi</taxon>
        <taxon>Dikarya</taxon>
        <taxon>Ascomycota</taxon>
        <taxon>Pezizomycotina</taxon>
        <taxon>Eurotiomycetes</taxon>
        <taxon>Chaetothyriomycetidae</taxon>
        <taxon>Chaetothyriales</taxon>
        <taxon>Herpotrichiellaceae</taxon>
        <taxon>Capronia</taxon>
    </lineage>
</organism>
<dbReference type="InterPro" id="IPR050231">
    <property type="entry name" value="Iron_ascorbate_oxido_reductase"/>
</dbReference>
<sequence>MATSTMSPQPVPDPLSMHAASGASSSSVPPPPTAPGGTPSILEEVAAAQRHLRSRLAGALTKPPPGVAVAALPSVPLIDIGPSFDGTLESRKQVASQIREACLTTGFFQISNHGVSAAAMAGVLKQAERFFHELSEPKKQAMHIKHSALFRGYEPHDYTYVNPDDMAGAAPQQETKEGFNWGYEEALDPTGGDGAYVELDGSRPSAAGATATTTANGNVWPAEEDLPGFHAAIATYYGQVLQLARHLFRLFALSLGLDETYFDGLMTHPGGIARLLYYAAQPAVEVEVEVEDESKKGADEGEGDTDGHEEAAKLGLGAHTDYECFTLLLSSTNPGLEILFPPSAVSDNKPIWRPCPVRPGTLTVNVADFLMRWTNGLYKSTIHRVMSKPGAGERYSVPFFFSINYDGEVAPLPERSVGESLFVPLKAGEYILERLKATKLLEEREKEKP</sequence>
<dbReference type="Gene3D" id="2.60.120.330">
    <property type="entry name" value="B-lactam Antibiotic, Isopenicillin N Synthase, Chain"/>
    <property type="match status" value="1"/>
</dbReference>
<protein>
    <recommendedName>
        <fullName evidence="4">Fe2OG dioxygenase domain-containing protein</fullName>
    </recommendedName>
</protein>
<dbReference type="EMBL" id="AMGY01000007">
    <property type="protein sequence ID" value="EXJ79650.1"/>
    <property type="molecule type" value="Genomic_DNA"/>
</dbReference>
<dbReference type="InterPro" id="IPR005123">
    <property type="entry name" value="Oxoglu/Fe-dep_dioxygenase_dom"/>
</dbReference>
<keyword evidence="6" id="KW-1185">Reference proteome</keyword>
<feature type="region of interest" description="Disordered" evidence="3">
    <location>
        <begin position="289"/>
        <end position="309"/>
    </location>
</feature>
<dbReference type="GO" id="GO:0044283">
    <property type="term" value="P:small molecule biosynthetic process"/>
    <property type="evidence" value="ECO:0007669"/>
    <property type="project" value="UniProtKB-ARBA"/>
</dbReference>
<feature type="compositionally biased region" description="Basic and acidic residues" evidence="3">
    <location>
        <begin position="293"/>
        <end position="309"/>
    </location>
</feature>
<evidence type="ECO:0000313" key="6">
    <source>
        <dbReference type="Proteomes" id="UP000019478"/>
    </source>
</evidence>
<dbReference type="Pfam" id="PF03171">
    <property type="entry name" value="2OG-FeII_Oxy"/>
    <property type="match status" value="1"/>
</dbReference>
<evidence type="ECO:0000256" key="1">
    <source>
        <dbReference type="ARBA" id="ARBA00008056"/>
    </source>
</evidence>
<dbReference type="GO" id="GO:0046872">
    <property type="term" value="F:metal ion binding"/>
    <property type="evidence" value="ECO:0007669"/>
    <property type="project" value="UniProtKB-KW"/>
</dbReference>
<proteinExistence type="inferred from homology"/>
<name>W9XQN7_9EURO</name>
<feature type="region of interest" description="Disordered" evidence="3">
    <location>
        <begin position="1"/>
        <end position="40"/>
    </location>
</feature>
<dbReference type="InterPro" id="IPR027443">
    <property type="entry name" value="IPNS-like_sf"/>
</dbReference>
<accession>W9XQN7</accession>
<evidence type="ECO:0000259" key="4">
    <source>
        <dbReference type="PROSITE" id="PS51471"/>
    </source>
</evidence>
<dbReference type="PROSITE" id="PS51471">
    <property type="entry name" value="FE2OG_OXY"/>
    <property type="match status" value="1"/>
</dbReference>
<gene>
    <name evidence="5" type="ORF">A1O3_07929</name>
</gene>
<dbReference type="SUPFAM" id="SSF51197">
    <property type="entry name" value="Clavaminate synthase-like"/>
    <property type="match status" value="1"/>
</dbReference>
<dbReference type="STRING" id="1182542.W9XQN7"/>
<dbReference type="Proteomes" id="UP000019478">
    <property type="component" value="Unassembled WGS sequence"/>
</dbReference>
<comment type="similarity">
    <text evidence="1 2">Belongs to the iron/ascorbate-dependent oxidoreductase family.</text>
</comment>
<dbReference type="GeneID" id="19172024"/>
<dbReference type="eggNOG" id="KOG0143">
    <property type="taxonomic scope" value="Eukaryota"/>
</dbReference>
<dbReference type="PANTHER" id="PTHR47990">
    <property type="entry name" value="2-OXOGLUTARATE (2OG) AND FE(II)-DEPENDENT OXYGENASE SUPERFAMILY PROTEIN-RELATED"/>
    <property type="match status" value="1"/>
</dbReference>
<reference evidence="5 6" key="1">
    <citation type="submission" date="2013-03" db="EMBL/GenBank/DDBJ databases">
        <title>The Genome Sequence of Capronia epimyces CBS 606.96.</title>
        <authorList>
            <consortium name="The Broad Institute Genomics Platform"/>
            <person name="Cuomo C."/>
            <person name="de Hoog S."/>
            <person name="Gorbushina A."/>
            <person name="Walker B."/>
            <person name="Young S.K."/>
            <person name="Zeng Q."/>
            <person name="Gargeya S."/>
            <person name="Fitzgerald M."/>
            <person name="Haas B."/>
            <person name="Abouelleil A."/>
            <person name="Allen A.W."/>
            <person name="Alvarado L."/>
            <person name="Arachchi H.M."/>
            <person name="Berlin A.M."/>
            <person name="Chapman S.B."/>
            <person name="Gainer-Dewar J."/>
            <person name="Goldberg J."/>
            <person name="Griggs A."/>
            <person name="Gujja S."/>
            <person name="Hansen M."/>
            <person name="Howarth C."/>
            <person name="Imamovic A."/>
            <person name="Ireland A."/>
            <person name="Larimer J."/>
            <person name="McCowan C."/>
            <person name="Murphy C."/>
            <person name="Pearson M."/>
            <person name="Poon T.W."/>
            <person name="Priest M."/>
            <person name="Roberts A."/>
            <person name="Saif S."/>
            <person name="Shea T."/>
            <person name="Sisk P."/>
            <person name="Sykes S."/>
            <person name="Wortman J."/>
            <person name="Nusbaum C."/>
            <person name="Birren B."/>
        </authorList>
    </citation>
    <scope>NUCLEOTIDE SEQUENCE [LARGE SCALE GENOMIC DNA]</scope>
    <source>
        <strain evidence="5 6">CBS 606.96</strain>
    </source>
</reference>
<evidence type="ECO:0000313" key="5">
    <source>
        <dbReference type="EMBL" id="EXJ79650.1"/>
    </source>
</evidence>
<keyword evidence="2" id="KW-0479">Metal-binding</keyword>